<protein>
    <recommendedName>
        <fullName evidence="2">Bleomycin resistance protein</fullName>
    </recommendedName>
</protein>
<dbReference type="CDD" id="cd08349">
    <property type="entry name" value="BLMA_like"/>
    <property type="match status" value="1"/>
</dbReference>
<proteinExistence type="inferred from homology"/>
<dbReference type="KEGG" id="cmv:CMUST_05760"/>
<dbReference type="Pfam" id="PF00903">
    <property type="entry name" value="Glyoxalase"/>
    <property type="match status" value="1"/>
</dbReference>
<keyword evidence="6" id="KW-1185">Reference proteome</keyword>
<dbReference type="SUPFAM" id="SSF54593">
    <property type="entry name" value="Glyoxalase/Bleomycin resistance protein/Dihydroxybiphenyl dioxygenase"/>
    <property type="match status" value="1"/>
</dbReference>
<dbReference type="AlphaFoldDB" id="A0A0G3H0Y7"/>
<dbReference type="InterPro" id="IPR037523">
    <property type="entry name" value="VOC_core"/>
</dbReference>
<accession>A0A0G3H0Y7</accession>
<dbReference type="InterPro" id="IPR000335">
    <property type="entry name" value="Bleomycin-R"/>
</dbReference>
<sequence length="138" mass="15680">MNEPALVPELSVTDIDASLDFWCRLIGFSVRYSRPEENFAYITLGDAHIMLDQIAIGRTWLTAPAEKPLGRGINFEVVVPDYTPALERLRAENYPLFVEPETQWYRTGDTEIGVQQFLVQDPDGYLLRLQMEIGTQGS</sequence>
<dbReference type="Gene3D" id="3.10.180.10">
    <property type="entry name" value="2,3-Dihydroxybiphenyl 1,2-Dioxygenase, domain 1"/>
    <property type="match status" value="1"/>
</dbReference>
<reference evidence="5 6" key="1">
    <citation type="journal article" date="2015" name="Genome Announc.">
        <title>Complete Genome Sequence of the Type Strain Corynebacterium mustelae DSM 45274, Isolated from Various Tissues of a Male Ferret with Lethal Sepsis.</title>
        <authorList>
            <person name="Ruckert C."/>
            <person name="Eimer J."/>
            <person name="Winkler A."/>
            <person name="Tauch A."/>
        </authorList>
    </citation>
    <scope>NUCLEOTIDE SEQUENCE [LARGE SCALE GENOMIC DNA]</scope>
    <source>
        <strain evidence="5 6">DSM 45274</strain>
    </source>
</reference>
<reference evidence="6" key="2">
    <citation type="submission" date="2015-05" db="EMBL/GenBank/DDBJ databases">
        <title>Complete genome sequence of Corynebacterium mustelae DSM 45274, isolated from various tissues of a male ferret with lethal sepsis.</title>
        <authorList>
            <person name="Ruckert C."/>
            <person name="Albersmeier A."/>
            <person name="Winkler A."/>
            <person name="Tauch A."/>
        </authorList>
    </citation>
    <scope>NUCLEOTIDE SEQUENCE [LARGE SCALE GENOMIC DNA]</scope>
    <source>
        <strain evidence="6">DSM 45274</strain>
    </source>
</reference>
<dbReference type="GO" id="GO:0016829">
    <property type="term" value="F:lyase activity"/>
    <property type="evidence" value="ECO:0007669"/>
    <property type="project" value="UniProtKB-KW"/>
</dbReference>
<evidence type="ECO:0000256" key="1">
    <source>
        <dbReference type="ARBA" id="ARBA00011051"/>
    </source>
</evidence>
<organism evidence="5 6">
    <name type="scientific">Corynebacterium mustelae</name>
    <dbReference type="NCBI Taxonomy" id="571915"/>
    <lineage>
        <taxon>Bacteria</taxon>
        <taxon>Bacillati</taxon>
        <taxon>Actinomycetota</taxon>
        <taxon>Actinomycetes</taxon>
        <taxon>Mycobacteriales</taxon>
        <taxon>Corynebacteriaceae</taxon>
        <taxon>Corynebacterium</taxon>
    </lineage>
</organism>
<evidence type="ECO:0000313" key="5">
    <source>
        <dbReference type="EMBL" id="AKK05488.1"/>
    </source>
</evidence>
<name>A0A0G3H0Y7_9CORY</name>
<dbReference type="GO" id="GO:0046677">
    <property type="term" value="P:response to antibiotic"/>
    <property type="evidence" value="ECO:0007669"/>
    <property type="project" value="UniProtKB-KW"/>
</dbReference>
<dbReference type="RefSeq" id="WP_047261690.1">
    <property type="nucleotide sequence ID" value="NZ_CP011542.1"/>
</dbReference>
<keyword evidence="5" id="KW-0456">Lyase</keyword>
<dbReference type="OrthoDB" id="9798201at2"/>
<gene>
    <name evidence="5" type="ORF">CMUST_05760</name>
</gene>
<evidence type="ECO:0000256" key="2">
    <source>
        <dbReference type="ARBA" id="ARBA00021572"/>
    </source>
</evidence>
<dbReference type="Proteomes" id="UP000035199">
    <property type="component" value="Chromosome"/>
</dbReference>
<evidence type="ECO:0000259" key="4">
    <source>
        <dbReference type="PROSITE" id="PS51819"/>
    </source>
</evidence>
<dbReference type="InterPro" id="IPR029068">
    <property type="entry name" value="Glyas_Bleomycin-R_OHBP_Dase"/>
</dbReference>
<comment type="similarity">
    <text evidence="1">Belongs to the bleomycin resistance protein family.</text>
</comment>
<dbReference type="PROSITE" id="PS51819">
    <property type="entry name" value="VOC"/>
    <property type="match status" value="1"/>
</dbReference>
<dbReference type="EMBL" id="CP011542">
    <property type="protein sequence ID" value="AKK05488.1"/>
    <property type="molecule type" value="Genomic_DNA"/>
</dbReference>
<dbReference type="InterPro" id="IPR004360">
    <property type="entry name" value="Glyas_Fos-R_dOase_dom"/>
</dbReference>
<evidence type="ECO:0000313" key="6">
    <source>
        <dbReference type="Proteomes" id="UP000035199"/>
    </source>
</evidence>
<feature type="domain" description="VOC" evidence="4">
    <location>
        <begin position="3"/>
        <end position="132"/>
    </location>
</feature>
<evidence type="ECO:0000256" key="3">
    <source>
        <dbReference type="ARBA" id="ARBA00023251"/>
    </source>
</evidence>
<keyword evidence="3" id="KW-0046">Antibiotic resistance</keyword>
<dbReference type="PATRIC" id="fig|571915.4.peg.1223"/>